<dbReference type="Proteomes" id="UP000051015">
    <property type="component" value="Unassembled WGS sequence"/>
</dbReference>
<dbReference type="CDD" id="cd00448">
    <property type="entry name" value="YjgF_YER057c_UK114_family"/>
    <property type="match status" value="1"/>
</dbReference>
<dbReference type="InterPro" id="IPR035959">
    <property type="entry name" value="RutC-like_sf"/>
</dbReference>
<dbReference type="Pfam" id="PF01042">
    <property type="entry name" value="Ribonuc_L-PSP"/>
    <property type="match status" value="1"/>
</dbReference>
<evidence type="ECO:0000313" key="2">
    <source>
        <dbReference type="EMBL" id="KRM95117.1"/>
    </source>
</evidence>
<dbReference type="STRING" id="1423725.FC19_GL002211"/>
<comment type="caution">
    <text evidence="2">The sequence shown here is derived from an EMBL/GenBank/DDBJ whole genome shotgun (WGS) entry which is preliminary data.</text>
</comment>
<dbReference type="FunFam" id="3.30.1330.40:FF:000001">
    <property type="entry name" value="L-PSP family endoribonuclease"/>
    <property type="match status" value="1"/>
</dbReference>
<accession>A0A0R2CTM0</accession>
<evidence type="ECO:0000256" key="1">
    <source>
        <dbReference type="ARBA" id="ARBA00010552"/>
    </source>
</evidence>
<dbReference type="GO" id="GO:0005829">
    <property type="term" value="C:cytosol"/>
    <property type="evidence" value="ECO:0007669"/>
    <property type="project" value="TreeGrafter"/>
</dbReference>
<dbReference type="PANTHER" id="PTHR11803">
    <property type="entry name" value="2-IMINOBUTANOATE/2-IMINOPROPANOATE DEAMINASE RIDA"/>
    <property type="match status" value="1"/>
</dbReference>
<protein>
    <submittedName>
        <fullName evidence="2">Uncharacterized protein</fullName>
    </submittedName>
</protein>
<dbReference type="GO" id="GO:0019239">
    <property type="term" value="F:deaminase activity"/>
    <property type="evidence" value="ECO:0007669"/>
    <property type="project" value="TreeGrafter"/>
</dbReference>
<proteinExistence type="inferred from homology"/>
<evidence type="ECO:0000313" key="3">
    <source>
        <dbReference type="Proteomes" id="UP000051015"/>
    </source>
</evidence>
<comment type="similarity">
    <text evidence="1">Belongs to the RutC family.</text>
</comment>
<dbReference type="PANTHER" id="PTHR11803:SF39">
    <property type="entry name" value="2-IMINOBUTANOATE_2-IMINOPROPANOATE DEAMINASE"/>
    <property type="match status" value="1"/>
</dbReference>
<dbReference type="PATRIC" id="fig|1423725.3.peg.2275"/>
<keyword evidence="3" id="KW-1185">Reference proteome</keyword>
<sequence length="134" mass="14720">MKKRGTKMTERIQTNQAPNALGAYSQAIKIENTLYCSGQIGIDPVSGKIKSSEVSLQTKQTLKNLKAVIDAAGFCIGNIVKVTIFMTNIHDFQKVNDVYNAFFKESNYYPARSTVNVAALPADAKIEVEAICQK</sequence>
<dbReference type="SUPFAM" id="SSF55298">
    <property type="entry name" value="YjgF-like"/>
    <property type="match status" value="1"/>
</dbReference>
<reference evidence="2 3" key="1">
    <citation type="journal article" date="2015" name="Genome Announc.">
        <title>Expanding the biotechnology potential of lactobacilli through comparative genomics of 213 strains and associated genera.</title>
        <authorList>
            <person name="Sun Z."/>
            <person name="Harris H.M."/>
            <person name="McCann A."/>
            <person name="Guo C."/>
            <person name="Argimon S."/>
            <person name="Zhang W."/>
            <person name="Yang X."/>
            <person name="Jeffery I.B."/>
            <person name="Cooney J.C."/>
            <person name="Kagawa T.F."/>
            <person name="Liu W."/>
            <person name="Song Y."/>
            <person name="Salvetti E."/>
            <person name="Wrobel A."/>
            <person name="Rasinkangas P."/>
            <person name="Parkhill J."/>
            <person name="Rea M.C."/>
            <person name="O'Sullivan O."/>
            <person name="Ritari J."/>
            <person name="Douillard F.P."/>
            <person name="Paul Ross R."/>
            <person name="Yang R."/>
            <person name="Briner A.E."/>
            <person name="Felis G.E."/>
            <person name="de Vos W.M."/>
            <person name="Barrangou R."/>
            <person name="Klaenhammer T.R."/>
            <person name="Caufield P.W."/>
            <person name="Cui Y."/>
            <person name="Zhang H."/>
            <person name="O'Toole P.W."/>
        </authorList>
    </citation>
    <scope>NUCLEOTIDE SEQUENCE [LARGE SCALE GENOMIC DNA]</scope>
    <source>
        <strain evidence="2 3">DSM 21051</strain>
    </source>
</reference>
<dbReference type="InterPro" id="IPR006175">
    <property type="entry name" value="YjgF/YER057c/UK114"/>
</dbReference>
<organism evidence="2 3">
    <name type="scientific">Liquorilactobacillus aquaticus DSM 21051</name>
    <dbReference type="NCBI Taxonomy" id="1423725"/>
    <lineage>
        <taxon>Bacteria</taxon>
        <taxon>Bacillati</taxon>
        <taxon>Bacillota</taxon>
        <taxon>Bacilli</taxon>
        <taxon>Lactobacillales</taxon>
        <taxon>Lactobacillaceae</taxon>
        <taxon>Liquorilactobacillus</taxon>
    </lineage>
</organism>
<dbReference type="NCBIfam" id="TIGR00004">
    <property type="entry name" value="Rid family detoxifying hydrolase"/>
    <property type="match status" value="1"/>
</dbReference>
<dbReference type="Gene3D" id="3.30.1330.40">
    <property type="entry name" value="RutC-like"/>
    <property type="match status" value="1"/>
</dbReference>
<dbReference type="AlphaFoldDB" id="A0A0R2CTM0"/>
<name>A0A0R2CTM0_9LACO</name>
<gene>
    <name evidence="2" type="ORF">FC19_GL002211</name>
</gene>
<dbReference type="InterPro" id="IPR006056">
    <property type="entry name" value="RidA"/>
</dbReference>
<dbReference type="EMBL" id="AYZD01000033">
    <property type="protein sequence ID" value="KRM95117.1"/>
    <property type="molecule type" value="Genomic_DNA"/>
</dbReference>